<name>A0A3B5Y4W0_WHEAT</name>
<dbReference type="Gramene" id="TraesCS1A03G0844600.1">
    <property type="protein sequence ID" value="TraesCS1A03G0844600.1.CDS1"/>
    <property type="gene ID" value="TraesCS1A03G0844600"/>
</dbReference>
<dbReference type="Gramene" id="TraesCS1A02G342100.1">
    <property type="protein sequence ID" value="TraesCS1A02G342100.1.cds1"/>
    <property type="gene ID" value="TraesCS1A02G342100"/>
</dbReference>
<dbReference type="OMA" id="CIFFTHH"/>
<protein>
    <submittedName>
        <fullName evidence="2">Uncharacterized protein</fullName>
    </submittedName>
</protein>
<dbReference type="AlphaFoldDB" id="A0A3B5Y4W0"/>
<dbReference type="Gramene" id="TraesNOR1A03G00148660.1">
    <property type="protein sequence ID" value="TraesNOR1A03G00148660.1.CDS1"/>
    <property type="gene ID" value="TraesNOR1A03G00148660"/>
</dbReference>
<accession>A0A3B5Y4W0</accession>
<dbReference type="Gramene" id="TraesSTA1A03G00148280.1">
    <property type="protein sequence ID" value="TraesSTA1A03G00148280.1.CDS1"/>
    <property type="gene ID" value="TraesSTA1A03G00148280"/>
</dbReference>
<proteinExistence type="predicted"/>
<reference evidence="2" key="1">
    <citation type="submission" date="2018-08" db="EMBL/GenBank/DDBJ databases">
        <authorList>
            <person name="Rossello M."/>
        </authorList>
    </citation>
    <scope>NUCLEOTIDE SEQUENCE [LARGE SCALE GENOMIC DNA]</scope>
    <source>
        <strain evidence="2">cv. Chinese Spring</strain>
    </source>
</reference>
<keyword evidence="3" id="KW-1185">Reference proteome</keyword>
<dbReference type="Gramene" id="TraesMAC1A03G00149050.1">
    <property type="protein sequence ID" value="TraesMAC1A03G00149050.1.CDS1"/>
    <property type="gene ID" value="TraesMAC1A03G00149050"/>
</dbReference>
<dbReference type="OrthoDB" id="796861at2759"/>
<evidence type="ECO:0000313" key="2">
    <source>
        <dbReference type="EnsemblPlants" id="TraesCS1A02G342100.1.cds1"/>
    </source>
</evidence>
<sequence>MVCAPERTTRSSALRPLMTKLATRSLRLDVGGTRNLSGSEALEKVPSRRPAGIWKFTLPLLRMQDASRAAKATMSAQETTPGQAASRASLMASISSKPRRVGSFGGLSFSGVGLNGVGSRRTEASQP</sequence>
<evidence type="ECO:0000313" key="3">
    <source>
        <dbReference type="Proteomes" id="UP000019116"/>
    </source>
</evidence>
<dbReference type="Gramene" id="TraesJUL1A03G00147980.1">
    <property type="protein sequence ID" value="TraesJUL1A03G00147980.1.CDS1"/>
    <property type="gene ID" value="TraesJUL1A03G00147980"/>
</dbReference>
<dbReference type="Gramene" id="TraesLDM1A03G00147380.1">
    <property type="protein sequence ID" value="TraesLDM1A03G00147380.1.CDS1"/>
    <property type="gene ID" value="TraesLDM1A03G00147380"/>
</dbReference>
<feature type="region of interest" description="Disordered" evidence="1">
    <location>
        <begin position="106"/>
        <end position="127"/>
    </location>
</feature>
<dbReference type="Gramene" id="TraesJAG1A03G00147510.1">
    <property type="protein sequence ID" value="TraesJAG1A03G00147510.1.CDS1"/>
    <property type="gene ID" value="TraesJAG1A03G00147510"/>
</dbReference>
<dbReference type="EnsemblPlants" id="TraesCS1A02G342100.1">
    <property type="protein sequence ID" value="TraesCS1A02G342100.1.cds1"/>
    <property type="gene ID" value="TraesCS1A02G342100"/>
</dbReference>
<dbReference type="Proteomes" id="UP000019116">
    <property type="component" value="Chromosome 1A"/>
</dbReference>
<dbReference type="Gramene" id="TraesSYM1A03G00151410.1">
    <property type="protein sequence ID" value="TraesSYM1A03G00151410.1.CDS1"/>
    <property type="gene ID" value="TraesSYM1A03G00151410"/>
</dbReference>
<organism evidence="2">
    <name type="scientific">Triticum aestivum</name>
    <name type="common">Wheat</name>
    <dbReference type="NCBI Taxonomy" id="4565"/>
    <lineage>
        <taxon>Eukaryota</taxon>
        <taxon>Viridiplantae</taxon>
        <taxon>Streptophyta</taxon>
        <taxon>Embryophyta</taxon>
        <taxon>Tracheophyta</taxon>
        <taxon>Spermatophyta</taxon>
        <taxon>Magnoliopsida</taxon>
        <taxon>Liliopsida</taxon>
        <taxon>Poales</taxon>
        <taxon>Poaceae</taxon>
        <taxon>BOP clade</taxon>
        <taxon>Pooideae</taxon>
        <taxon>Triticodae</taxon>
        <taxon>Triticeae</taxon>
        <taxon>Triticinae</taxon>
        <taxon>Triticum</taxon>
    </lineage>
</organism>
<dbReference type="Gramene" id="TraesPARA_EIv1.0_0022980.1">
    <property type="protein sequence ID" value="TraesPARA_EIv1.0_0022980.1.CDS1"/>
    <property type="gene ID" value="TraesPARA_EIv1.0_0022980"/>
</dbReference>
<reference evidence="2" key="2">
    <citation type="submission" date="2018-10" db="UniProtKB">
        <authorList>
            <consortium name="EnsemblPlants"/>
        </authorList>
    </citation>
    <scope>IDENTIFICATION</scope>
</reference>
<feature type="compositionally biased region" description="Polar residues" evidence="1">
    <location>
        <begin position="74"/>
        <end position="83"/>
    </location>
</feature>
<dbReference type="Gramene" id="TraesLAC1A03G00150400.1">
    <property type="protein sequence ID" value="TraesLAC1A03G00150400.1.CDS1"/>
    <property type="gene ID" value="TraesLAC1A03G00150400"/>
</dbReference>
<feature type="region of interest" description="Disordered" evidence="1">
    <location>
        <begin position="69"/>
        <end position="91"/>
    </location>
</feature>
<evidence type="ECO:0000256" key="1">
    <source>
        <dbReference type="SAM" id="MobiDB-lite"/>
    </source>
</evidence>